<dbReference type="Pfam" id="PF00005">
    <property type="entry name" value="ABC_tran"/>
    <property type="match status" value="1"/>
</dbReference>
<evidence type="ECO:0000256" key="17">
    <source>
        <dbReference type="ARBA" id="ARBA00042156"/>
    </source>
</evidence>
<evidence type="ECO:0000256" key="5">
    <source>
        <dbReference type="ARBA" id="ARBA00022741"/>
    </source>
</evidence>
<dbReference type="GO" id="GO:0009432">
    <property type="term" value="P:SOS response"/>
    <property type="evidence" value="ECO:0007669"/>
    <property type="project" value="UniProtKB-UniRule"/>
</dbReference>
<keyword evidence="11 18" id="KW-0267">Excision nuclease</keyword>
<accession>A0A564FS43</accession>
<evidence type="ECO:0000256" key="15">
    <source>
        <dbReference type="ARBA" id="ARBA00038000"/>
    </source>
</evidence>
<evidence type="ECO:0000256" key="10">
    <source>
        <dbReference type="ARBA" id="ARBA00022840"/>
    </source>
</evidence>
<dbReference type="GO" id="GO:0016887">
    <property type="term" value="F:ATP hydrolysis activity"/>
    <property type="evidence" value="ECO:0007669"/>
    <property type="project" value="InterPro"/>
</dbReference>
<dbReference type="InterPro" id="IPR041102">
    <property type="entry name" value="UvrA_inter"/>
</dbReference>
<evidence type="ECO:0000256" key="2">
    <source>
        <dbReference type="ARBA" id="ARBA00022490"/>
    </source>
</evidence>
<keyword evidence="6 18" id="KW-0227">DNA damage</keyword>
<reference evidence="21" key="2">
    <citation type="journal article" date="2021" name="Front. Microbiol.">
        <title>Comprehensive Comparative Genomics and Phenotyping of Methylobacterium Species.</title>
        <authorList>
            <person name="Alessa O."/>
            <person name="Ogura Y."/>
            <person name="Fujitani Y."/>
            <person name="Takami H."/>
            <person name="Hayashi T."/>
            <person name="Sahin N."/>
            <person name="Tani A."/>
        </authorList>
    </citation>
    <scope>NUCLEOTIDE SEQUENCE</scope>
    <source>
        <strain evidence="21">DSM 22415</strain>
    </source>
</reference>
<dbReference type="Gene3D" id="1.20.1580.10">
    <property type="entry name" value="ABC transporter ATPase like domain"/>
    <property type="match status" value="4"/>
</dbReference>
<evidence type="ECO:0000256" key="8">
    <source>
        <dbReference type="ARBA" id="ARBA00022771"/>
    </source>
</evidence>
<evidence type="ECO:0000256" key="13">
    <source>
        <dbReference type="ARBA" id="ARBA00023204"/>
    </source>
</evidence>
<evidence type="ECO:0000256" key="7">
    <source>
        <dbReference type="ARBA" id="ARBA00022769"/>
    </source>
</evidence>
<keyword evidence="5 18" id="KW-0547">Nucleotide-binding</keyword>
<comment type="function">
    <text evidence="18">The UvrABC repair system catalyzes the recognition and processing of DNA lesions. UvrA is an ATPase and a DNA-binding protein. A damage recognition complex composed of 2 UvrA and 2 UvrB subunits scans DNA for abnormalities. When the presence of a lesion has been verified by UvrB, the UvrA molecules dissociate.</text>
</comment>
<dbReference type="NCBIfam" id="NF001503">
    <property type="entry name" value="PRK00349.1"/>
    <property type="match status" value="1"/>
</dbReference>
<reference evidence="22 23" key="1">
    <citation type="submission" date="2019-06" db="EMBL/GenBank/DDBJ databases">
        <authorList>
            <person name="Rodrigo-Torres L."/>
            <person name="Arahal R. D."/>
            <person name="Lucena T."/>
        </authorList>
    </citation>
    <scope>NUCLEOTIDE SEQUENCE [LARGE SCALE GENOMIC DNA]</scope>
    <source>
        <strain evidence="22 23">SW08-7</strain>
    </source>
</reference>
<keyword evidence="7 18" id="KW-0228">DNA excision</keyword>
<dbReference type="Pfam" id="PF17760">
    <property type="entry name" value="UvrA_inter"/>
    <property type="match status" value="1"/>
</dbReference>
<evidence type="ECO:0000313" key="23">
    <source>
        <dbReference type="Proteomes" id="UP000401717"/>
    </source>
</evidence>
<dbReference type="HAMAP" id="MF_00205">
    <property type="entry name" value="UvrA"/>
    <property type="match status" value="1"/>
</dbReference>
<gene>
    <name evidence="18 22" type="primary">uvrA</name>
    <name evidence="21" type="ORF">IFDJLNFL_1946</name>
    <name evidence="22" type="ORF">MTDSW087_00584</name>
</gene>
<evidence type="ECO:0000256" key="12">
    <source>
        <dbReference type="ARBA" id="ARBA00023125"/>
    </source>
</evidence>
<comment type="caution">
    <text evidence="18">Lacks conserved residue(s) required for the propagation of feature annotation.</text>
</comment>
<keyword evidence="3 18" id="KW-0479">Metal-binding</keyword>
<dbReference type="NCBIfam" id="TIGR00630">
    <property type="entry name" value="uvra"/>
    <property type="match status" value="1"/>
</dbReference>
<evidence type="ECO:0000256" key="9">
    <source>
        <dbReference type="ARBA" id="ARBA00022833"/>
    </source>
</evidence>
<keyword evidence="2 18" id="KW-0963">Cytoplasm</keyword>
<dbReference type="GO" id="GO:0008270">
    <property type="term" value="F:zinc ion binding"/>
    <property type="evidence" value="ECO:0007669"/>
    <property type="project" value="UniProtKB-UniRule"/>
</dbReference>
<keyword evidence="24" id="KW-1185">Reference proteome</keyword>
<dbReference type="PANTHER" id="PTHR43152:SF3">
    <property type="entry name" value="UVRABC SYSTEM PROTEIN A"/>
    <property type="match status" value="1"/>
</dbReference>
<dbReference type="Proteomes" id="UP000401717">
    <property type="component" value="Unassembled WGS sequence"/>
</dbReference>
<dbReference type="PANTHER" id="PTHR43152">
    <property type="entry name" value="UVRABC SYSTEM PROTEIN A"/>
    <property type="match status" value="1"/>
</dbReference>
<feature type="zinc finger region" description="C4-type" evidence="18">
    <location>
        <begin position="858"/>
        <end position="884"/>
    </location>
</feature>
<comment type="subcellular location">
    <subcellularLocation>
        <location evidence="1 18">Cytoplasm</location>
    </subcellularLocation>
</comment>
<dbReference type="InterPro" id="IPR003439">
    <property type="entry name" value="ABC_transporter-like_ATP-bd"/>
</dbReference>
<dbReference type="AlphaFoldDB" id="A0A564FS43"/>
<evidence type="ECO:0000256" key="16">
    <source>
        <dbReference type="ARBA" id="ARBA00039316"/>
    </source>
</evidence>
<feature type="domain" description="ABC transporter" evidence="20">
    <location>
        <begin position="718"/>
        <end position="1055"/>
    </location>
</feature>
<reference evidence="21" key="3">
    <citation type="submission" date="2021-08" db="EMBL/GenBank/DDBJ databases">
        <authorList>
            <person name="Tani A."/>
            <person name="Ola A."/>
            <person name="Ogura Y."/>
            <person name="Katsura K."/>
            <person name="Hayashi T."/>
        </authorList>
    </citation>
    <scope>NUCLEOTIDE SEQUENCE</scope>
    <source>
        <strain evidence="21">DSM 22415</strain>
    </source>
</reference>
<dbReference type="EMBL" id="CABFVH010000002">
    <property type="protein sequence ID" value="VUF10912.1"/>
    <property type="molecule type" value="Genomic_DNA"/>
</dbReference>
<dbReference type="EMBL" id="BPQI01000048">
    <property type="protein sequence ID" value="GJD56054.1"/>
    <property type="molecule type" value="Genomic_DNA"/>
</dbReference>
<dbReference type="CDD" id="cd03271">
    <property type="entry name" value="ABC_UvrA_II"/>
    <property type="match status" value="1"/>
</dbReference>
<dbReference type="GO" id="GO:0009381">
    <property type="term" value="F:excinuclease ABC activity"/>
    <property type="evidence" value="ECO:0007669"/>
    <property type="project" value="UniProtKB-UniRule"/>
</dbReference>
<evidence type="ECO:0000256" key="1">
    <source>
        <dbReference type="ARBA" id="ARBA00004496"/>
    </source>
</evidence>
<evidence type="ECO:0000256" key="11">
    <source>
        <dbReference type="ARBA" id="ARBA00022881"/>
    </source>
</evidence>
<keyword evidence="10 18" id="KW-0067">ATP-binding</keyword>
<feature type="region of interest" description="Disordered" evidence="19">
    <location>
        <begin position="1"/>
        <end position="100"/>
    </location>
</feature>
<feature type="compositionally biased region" description="Low complexity" evidence="19">
    <location>
        <begin position="34"/>
        <end position="81"/>
    </location>
</feature>
<keyword evidence="8 18" id="KW-0863">Zinc-finger</keyword>
<keyword evidence="4 18" id="KW-0677">Repeat</keyword>
<feature type="binding site" evidence="18">
    <location>
        <begin position="146"/>
        <end position="153"/>
    </location>
    <ligand>
        <name>ATP</name>
        <dbReference type="ChEBI" id="CHEBI:30616"/>
    </ligand>
</feature>
<dbReference type="SUPFAM" id="SSF52540">
    <property type="entry name" value="P-loop containing nucleoside triphosphate hydrolases"/>
    <property type="match status" value="2"/>
</dbReference>
<dbReference type="GO" id="GO:0009380">
    <property type="term" value="C:excinuclease repair complex"/>
    <property type="evidence" value="ECO:0007669"/>
    <property type="project" value="InterPro"/>
</dbReference>
<evidence type="ECO:0000256" key="18">
    <source>
        <dbReference type="HAMAP-Rule" id="MF_00205"/>
    </source>
</evidence>
<evidence type="ECO:0000313" key="24">
    <source>
        <dbReference type="Proteomes" id="UP001055303"/>
    </source>
</evidence>
<dbReference type="GO" id="GO:0005737">
    <property type="term" value="C:cytoplasm"/>
    <property type="evidence" value="ECO:0007669"/>
    <property type="project" value="UniProtKB-SubCell"/>
</dbReference>
<evidence type="ECO:0000256" key="6">
    <source>
        <dbReference type="ARBA" id="ARBA00022763"/>
    </source>
</evidence>
<keyword evidence="12 18" id="KW-0238">DNA-binding</keyword>
<dbReference type="GO" id="GO:0005524">
    <property type="term" value="F:ATP binding"/>
    <property type="evidence" value="ECO:0007669"/>
    <property type="project" value="UniProtKB-UniRule"/>
</dbReference>
<evidence type="ECO:0000313" key="22">
    <source>
        <dbReference type="EMBL" id="VUF10912.1"/>
    </source>
</evidence>
<dbReference type="Pfam" id="PF17755">
    <property type="entry name" value="UvrA_DNA-bind"/>
    <property type="match status" value="1"/>
</dbReference>
<evidence type="ECO:0000259" key="20">
    <source>
        <dbReference type="PROSITE" id="PS50893"/>
    </source>
</evidence>
<dbReference type="PROSITE" id="PS50893">
    <property type="entry name" value="ABC_TRANSPORTER_2"/>
    <property type="match status" value="2"/>
</dbReference>
<evidence type="ECO:0000313" key="21">
    <source>
        <dbReference type="EMBL" id="GJD56054.1"/>
    </source>
</evidence>
<dbReference type="FunFam" id="1.20.1580.10:FF:000002">
    <property type="entry name" value="UvrABC system protein A"/>
    <property type="match status" value="1"/>
</dbReference>
<dbReference type="Gene3D" id="3.40.50.300">
    <property type="entry name" value="P-loop containing nucleotide triphosphate hydrolases"/>
    <property type="match status" value="3"/>
</dbReference>
<keyword evidence="9 18" id="KW-0862">Zinc</keyword>
<keyword evidence="14 18" id="KW-0742">SOS response</keyword>
<proteinExistence type="inferred from homology"/>
<evidence type="ECO:0000256" key="4">
    <source>
        <dbReference type="ARBA" id="ARBA00022737"/>
    </source>
</evidence>
<dbReference type="InterPro" id="IPR017871">
    <property type="entry name" value="ABC_transporter-like_CS"/>
</dbReference>
<comment type="subunit">
    <text evidence="18">Forms a heterotetramer with UvrB during the search for lesions.</text>
</comment>
<comment type="similarity">
    <text evidence="15 18">Belongs to the ABC transporter superfamily. UvrA family.</text>
</comment>
<evidence type="ECO:0000256" key="19">
    <source>
        <dbReference type="SAM" id="MobiDB-lite"/>
    </source>
</evidence>
<keyword evidence="13 18" id="KW-0234">DNA repair</keyword>
<dbReference type="GO" id="GO:0006289">
    <property type="term" value="P:nucleotide-excision repair"/>
    <property type="evidence" value="ECO:0007669"/>
    <property type="project" value="UniProtKB-UniRule"/>
</dbReference>
<dbReference type="Proteomes" id="UP001055303">
    <property type="component" value="Unassembled WGS sequence"/>
</dbReference>
<feature type="binding site" evidence="18">
    <location>
        <begin position="759"/>
        <end position="766"/>
    </location>
    <ligand>
        <name>ATP</name>
        <dbReference type="ChEBI" id="CHEBI:30616"/>
    </ligand>
</feature>
<name>A0A564FS43_9HYPH</name>
<feature type="domain" description="ABC transporter" evidence="20">
    <location>
        <begin position="477"/>
        <end position="713"/>
    </location>
</feature>
<organism evidence="22 23">
    <name type="scientific">Methylobacterium dankookense</name>
    <dbReference type="NCBI Taxonomy" id="560405"/>
    <lineage>
        <taxon>Bacteria</taxon>
        <taxon>Pseudomonadati</taxon>
        <taxon>Pseudomonadota</taxon>
        <taxon>Alphaproteobacteria</taxon>
        <taxon>Hyphomicrobiales</taxon>
        <taxon>Methylobacteriaceae</taxon>
        <taxon>Methylobacterium</taxon>
    </lineage>
</organism>
<dbReference type="PROSITE" id="PS00211">
    <property type="entry name" value="ABC_TRANSPORTER_1"/>
    <property type="match status" value="2"/>
</dbReference>
<dbReference type="GO" id="GO:0003677">
    <property type="term" value="F:DNA binding"/>
    <property type="evidence" value="ECO:0007669"/>
    <property type="project" value="UniProtKB-UniRule"/>
</dbReference>
<evidence type="ECO:0000256" key="3">
    <source>
        <dbReference type="ARBA" id="ARBA00022723"/>
    </source>
</evidence>
<dbReference type="InterPro" id="IPR041552">
    <property type="entry name" value="UvrA_DNA-bd"/>
</dbReference>
<dbReference type="InterPro" id="IPR004602">
    <property type="entry name" value="UvrA"/>
</dbReference>
<sequence>MSGAALLPPHRPTRAFRSGRNATSRRPEDCPNMAEAKTAAKTAAKSAPTKAAAKAVPTKAAAKAAPAKAIPAKAIPAGKAADTSGGSAAPRKKPTAAAQAEARFDRLFDSAPAPDQRVIAVRGAREHNLKNVDLTIPRDRLVVFTGLSGSGKSSLAFDTIYAEGQRRYVESLSAYARQFLEMMAKPDVDQIDGLSPAISIEQKTTSKNPRSTVGTVTEIYDYMRLLWARVGIPYSPATGLPIESQTVSQMVDRVLVLPEKTRLYLLAPVVRGRKGEYRKEIAEFQKKGFQRLRIDGEYYPIDDVPKLDKKLKHDIDVVVDRIVVRDDIGSRLAESFETALELADGIADIEFADTPEGEAPRKITFSSRFACPVSGFTIPEIEPRLFSFNNPFGACPTCGGIGHEMRIDPELVIGDGALSLKRGAVAPWAKSTSPYYGQTLEALAKHYGFKTTLAWDQLPAAARAVILYGTGSQAVRFEYDDGSRAYAVTKPFEGVIPNLERRYKETDSDAAREEIGRFMSETPCAACSGKRLKPEALAVKIAMQDIGEVTALSVADAQAWFADLPEKLTSKQNEIAVRILKEIRDRLTFLVDVGLEYLTLARGSGTLSGGESQRIRLASQIGSGLTGVLYVLDEPSIGLHQRDNERLLGTLKRLRDLGNSVIVVEHDEDAILQADYVVDVGPGAGIHGGQIIAQGTPAEVLANPASLTAKYLTGEMAVRTPSVRRKGRKGKLSLVGARGNNLQNVAVDIPLGTFTCITGVSGGGKSTLIIDTLYKAVAKKLNGALEHPAPYERLEGLEHLDKVIDIDQSPIGRTPRSNPATYIGAFTPIRDWFAALPEAKARGYQPGRFSFNVKGGRCEACSGDGVIKIEMHFLPDVYVTCDVCKGKRYDRETLEVKYRAKSIADVLDMTVEEAAELFKAVPAIRDKMETLKRVGLHYVHVGQQATTLSGGEAQRVKLSKELSKRATGRTLYILDEPTTGLHFHDVAKLMEVLHELVDQGNTVVVIEHNLEVIKTADWVIDMGPEGGSGGGMVVAQGTPEQIARASASHTGRFLREVLDRRPLATPRANAAE</sequence>
<dbReference type="CDD" id="cd03270">
    <property type="entry name" value="ABC_UvrA_I"/>
    <property type="match status" value="1"/>
</dbReference>
<dbReference type="InterPro" id="IPR027417">
    <property type="entry name" value="P-loop_NTPase"/>
</dbReference>
<dbReference type="Gene3D" id="3.30.190.20">
    <property type="match status" value="1"/>
</dbReference>
<evidence type="ECO:0000256" key="14">
    <source>
        <dbReference type="ARBA" id="ARBA00023236"/>
    </source>
</evidence>
<protein>
    <recommendedName>
        <fullName evidence="16 18">UvrABC system protein A</fullName>
        <shortName evidence="18">UvrA protein</shortName>
    </recommendedName>
    <alternativeName>
        <fullName evidence="17 18">Excinuclease ABC subunit A</fullName>
    </alternativeName>
</protein>
<dbReference type="Gene3D" id="1.10.8.280">
    <property type="entry name" value="ABC transporter ATPase domain-like"/>
    <property type="match status" value="1"/>
</dbReference>